<sequence length="288" mass="33306">MEIVEDDLKTKISHNCIDDFDMQSLMQIYGESANSFNGCLDFAGSEDFESFAGREISDINGTIYPSKECSFFMTFSKEYIYNNCSDSAQWIKGLEYWVPAVSEAFIENVDQNGKQYAIRDIASRALMRWYNMFAYDEKMFGYDLVNLPIAMLHNINVRDAMLISILDENQEWYDEKTLSEFAWCPHTPEVSRNLRHCLEAKFTQTNNKPDIKRAIFACKILKSMAIITRSIPKLSVQVYALLAYISWWFRLGEVKYYCDCALRIDPDCSMAKIVCGAFENGLEPAWIE</sequence>
<dbReference type="EMBL" id="PNGY01000001">
    <property type="protein sequence ID" value="PMC54826.1"/>
    <property type="molecule type" value="Genomic_DNA"/>
</dbReference>
<dbReference type="Proteomes" id="UP000235293">
    <property type="component" value="Unassembled WGS sequence"/>
</dbReference>
<evidence type="ECO:0000313" key="4">
    <source>
        <dbReference type="Proteomes" id="UP000235293"/>
    </source>
</evidence>
<reference evidence="2 4" key="3">
    <citation type="submission" date="2017-09" db="EMBL/GenBank/DDBJ databases">
        <title>Bacterial strain isolated from the female urinary microbiota.</title>
        <authorList>
            <person name="Thomas-White K."/>
            <person name="Kumar N."/>
            <person name="Forster S."/>
            <person name="Putonti C."/>
            <person name="Lawley T."/>
            <person name="Wolfe A.J."/>
        </authorList>
    </citation>
    <scope>NUCLEOTIDE SEQUENCE [LARGE SCALE GENOMIC DNA]</scope>
    <source>
        <strain evidence="2 4">UMB0411</strain>
    </source>
</reference>
<name>A0A9X7FF64_9BIFI</name>
<reference evidence="1" key="4">
    <citation type="journal article" date="2021" name="Pathogens">
        <title>Discrimination of Gardnerella Species by Combining MALDI-TOF Protein Profile, Chaperonin cpn60 Sequences, and Phenotypic Characteristics.</title>
        <authorList>
            <person name="Bulavaite A."/>
            <person name="Maier T."/>
            <person name="Pleckaityte M."/>
        </authorList>
    </citation>
    <scope>NUCLEOTIDE SEQUENCE</scope>
    <source>
        <strain evidence="1">GV37</strain>
    </source>
</reference>
<proteinExistence type="predicted"/>
<keyword evidence="3" id="KW-1185">Reference proteome</keyword>
<accession>A0A9X7FF64</accession>
<reference evidence="3" key="1">
    <citation type="submission" date="2017-01" db="EMBL/GenBank/DDBJ databases">
        <title>Gardnerella vaginalis bacteremia associated with severe acute encephalopathy in a young female patient: Case Report and characterization of the isolate.</title>
        <authorList>
            <person name="Tankovic J."/>
            <person name="Timinskas A."/>
            <person name="Zilnyte M."/>
            <person name="Janulaitiene M."/>
            <person name="Zvirbliene A."/>
            <person name="Pleckaityte M."/>
        </authorList>
    </citation>
    <scope>NUCLEOTIDE SEQUENCE [LARGE SCALE GENOMIC DNA]</scope>
    <source>
        <strain evidence="3">GV37</strain>
    </source>
</reference>
<dbReference type="GeneID" id="95682133"/>
<evidence type="ECO:0000313" key="3">
    <source>
        <dbReference type="Proteomes" id="UP000186260"/>
    </source>
</evidence>
<dbReference type="AlphaFoldDB" id="A0A9X7FF64"/>
<evidence type="ECO:0000313" key="1">
    <source>
        <dbReference type="EMBL" id="APW18707.1"/>
    </source>
</evidence>
<dbReference type="Proteomes" id="UP000186260">
    <property type="component" value="Chromosome"/>
</dbReference>
<organism evidence="2 4">
    <name type="scientific">Gardnerella swidsinskii</name>
    <dbReference type="NCBI Taxonomy" id="2792979"/>
    <lineage>
        <taxon>Bacteria</taxon>
        <taxon>Bacillati</taxon>
        <taxon>Actinomycetota</taxon>
        <taxon>Actinomycetes</taxon>
        <taxon>Bifidobacteriales</taxon>
        <taxon>Bifidobacteriaceae</taxon>
        <taxon>Gardnerella</taxon>
    </lineage>
</organism>
<evidence type="ECO:0000313" key="2">
    <source>
        <dbReference type="EMBL" id="PMC54826.1"/>
    </source>
</evidence>
<reference evidence="1" key="2">
    <citation type="submission" date="2017-01" db="EMBL/GenBank/DDBJ databases">
        <authorList>
            <person name="Timinskas A."/>
        </authorList>
    </citation>
    <scope>NUCLEOTIDE SEQUENCE</scope>
    <source>
        <strain evidence="1">GV37</strain>
    </source>
</reference>
<dbReference type="EMBL" id="CP019058">
    <property type="protein sequence ID" value="APW18707.1"/>
    <property type="molecule type" value="Genomic_DNA"/>
</dbReference>
<dbReference type="RefSeq" id="WP_012914115.1">
    <property type="nucleotide sequence ID" value="NZ_CP019058.1"/>
</dbReference>
<gene>
    <name evidence="1" type="ORF">BVL65_03860</name>
    <name evidence="2" type="ORF">CJ213_01415</name>
</gene>
<protein>
    <submittedName>
        <fullName evidence="2">Uncharacterized protein</fullName>
    </submittedName>
</protein>